<dbReference type="AlphaFoldDB" id="A0A5C3KFD2"/>
<dbReference type="STRING" id="230819.A0A5C3KFD2"/>
<proteinExistence type="predicted"/>
<feature type="region of interest" description="Disordered" evidence="1">
    <location>
        <begin position="1"/>
        <end position="29"/>
    </location>
</feature>
<evidence type="ECO:0000256" key="1">
    <source>
        <dbReference type="SAM" id="MobiDB-lite"/>
    </source>
</evidence>
<feature type="compositionally biased region" description="Low complexity" evidence="1">
    <location>
        <begin position="243"/>
        <end position="265"/>
    </location>
</feature>
<dbReference type="Proteomes" id="UP000307440">
    <property type="component" value="Unassembled WGS sequence"/>
</dbReference>
<feature type="compositionally biased region" description="Polar residues" evidence="1">
    <location>
        <begin position="414"/>
        <end position="428"/>
    </location>
</feature>
<feature type="compositionally biased region" description="Polar residues" evidence="1">
    <location>
        <begin position="613"/>
        <end position="622"/>
    </location>
</feature>
<feature type="region of interest" description="Disordered" evidence="1">
    <location>
        <begin position="345"/>
        <end position="476"/>
    </location>
</feature>
<feature type="compositionally biased region" description="Acidic residues" evidence="1">
    <location>
        <begin position="165"/>
        <end position="176"/>
    </location>
</feature>
<gene>
    <name evidence="2" type="ORF">FA15DRAFT_697947</name>
</gene>
<dbReference type="EMBL" id="ML210384">
    <property type="protein sequence ID" value="TFK18682.1"/>
    <property type="molecule type" value="Genomic_DNA"/>
</dbReference>
<feature type="region of interest" description="Disordered" evidence="1">
    <location>
        <begin position="499"/>
        <end position="555"/>
    </location>
</feature>
<organism evidence="2 3">
    <name type="scientific">Coprinopsis marcescibilis</name>
    <name type="common">Agaric fungus</name>
    <name type="synonym">Psathyrella marcescibilis</name>
    <dbReference type="NCBI Taxonomy" id="230819"/>
    <lineage>
        <taxon>Eukaryota</taxon>
        <taxon>Fungi</taxon>
        <taxon>Dikarya</taxon>
        <taxon>Basidiomycota</taxon>
        <taxon>Agaricomycotina</taxon>
        <taxon>Agaricomycetes</taxon>
        <taxon>Agaricomycetidae</taxon>
        <taxon>Agaricales</taxon>
        <taxon>Agaricineae</taxon>
        <taxon>Psathyrellaceae</taxon>
        <taxon>Coprinopsis</taxon>
    </lineage>
</organism>
<name>A0A5C3KFD2_COPMA</name>
<dbReference type="OrthoDB" id="3255291at2759"/>
<feature type="region of interest" description="Disordered" evidence="1">
    <location>
        <begin position="133"/>
        <end position="186"/>
    </location>
</feature>
<feature type="compositionally biased region" description="Polar residues" evidence="1">
    <location>
        <begin position="226"/>
        <end position="242"/>
    </location>
</feature>
<sequence>MYAQSRSGNGPLPVPYNGHPPPIPAHLSRSVSPAQWQSGYWRANPHYNLGVQSDIPPAPPAGKHQAQWVPAQVWQQSQHHQQGQPLHQQHIVERLDFMHPYKRVVKPPSADLGYLAMPSQGLGLIDMDESKSLYNDAPPENNTPWIWQTKPLEEEEGTDGRGDSGDEDGDTDEDEPPANYKARGRAVAAAESFTTKLELKPTFNPSIVRTPDFYQRRASSVPIDETLTSRMNQMGMSSTPTPSSNRPGSYSRQSSSSSQISDGSLSASISGVSTLSYDQMSLLSPLMIAGTPKPATSARTLAEKHHNSGSRYATLVPIHEWPKQSVPRTVTMPNVSAASAYAASLTNNNGTPSRASPNNTDHHQVSTYPEQTSTNSLPPLTSGVVNYYRAYPTPPSGSSSSPPKPITSTDHHQASTYPQQVSTNSLPPLSSGVVNYRAYPTPPSGSSSSLPKPTTNASPPKPHSSASSASYLYGSSSTSYAHTNSPVYPATNSSATYGSSLTDNNATSSPASPSTHNPVHYSSASSSRPTSQQPLTVLDNQQSAPTREHRSWLTWENPQAYMPDGASTATQRNVLASTLLHTVEQPPQSTPRPLFEAGSANLRSQIPRPPSEASFTSASTMRPGSVMSYQSSLVFSESSGFTPTLYLSP</sequence>
<feature type="compositionally biased region" description="Low complexity" evidence="1">
    <location>
        <begin position="444"/>
        <end position="476"/>
    </location>
</feature>
<feature type="compositionally biased region" description="Polar residues" evidence="1">
    <location>
        <begin position="528"/>
        <end position="545"/>
    </location>
</feature>
<reference evidence="2 3" key="1">
    <citation type="journal article" date="2019" name="Nat. Ecol. Evol.">
        <title>Megaphylogeny resolves global patterns of mushroom evolution.</title>
        <authorList>
            <person name="Varga T."/>
            <person name="Krizsan K."/>
            <person name="Foldi C."/>
            <person name="Dima B."/>
            <person name="Sanchez-Garcia M."/>
            <person name="Sanchez-Ramirez S."/>
            <person name="Szollosi G.J."/>
            <person name="Szarkandi J.G."/>
            <person name="Papp V."/>
            <person name="Albert L."/>
            <person name="Andreopoulos W."/>
            <person name="Angelini C."/>
            <person name="Antonin V."/>
            <person name="Barry K.W."/>
            <person name="Bougher N.L."/>
            <person name="Buchanan P."/>
            <person name="Buyck B."/>
            <person name="Bense V."/>
            <person name="Catcheside P."/>
            <person name="Chovatia M."/>
            <person name="Cooper J."/>
            <person name="Damon W."/>
            <person name="Desjardin D."/>
            <person name="Finy P."/>
            <person name="Geml J."/>
            <person name="Haridas S."/>
            <person name="Hughes K."/>
            <person name="Justo A."/>
            <person name="Karasinski D."/>
            <person name="Kautmanova I."/>
            <person name="Kiss B."/>
            <person name="Kocsube S."/>
            <person name="Kotiranta H."/>
            <person name="LaButti K.M."/>
            <person name="Lechner B.E."/>
            <person name="Liimatainen K."/>
            <person name="Lipzen A."/>
            <person name="Lukacs Z."/>
            <person name="Mihaltcheva S."/>
            <person name="Morgado L.N."/>
            <person name="Niskanen T."/>
            <person name="Noordeloos M.E."/>
            <person name="Ohm R.A."/>
            <person name="Ortiz-Santana B."/>
            <person name="Ovrebo C."/>
            <person name="Racz N."/>
            <person name="Riley R."/>
            <person name="Savchenko A."/>
            <person name="Shiryaev A."/>
            <person name="Soop K."/>
            <person name="Spirin V."/>
            <person name="Szebenyi C."/>
            <person name="Tomsovsky M."/>
            <person name="Tulloss R.E."/>
            <person name="Uehling J."/>
            <person name="Grigoriev I.V."/>
            <person name="Vagvolgyi C."/>
            <person name="Papp T."/>
            <person name="Martin F.M."/>
            <person name="Miettinen O."/>
            <person name="Hibbett D.S."/>
            <person name="Nagy L.G."/>
        </authorList>
    </citation>
    <scope>NUCLEOTIDE SEQUENCE [LARGE SCALE GENOMIC DNA]</scope>
    <source>
        <strain evidence="2 3">CBS 121175</strain>
    </source>
</reference>
<accession>A0A5C3KFD2</accession>
<feature type="compositionally biased region" description="Pro residues" evidence="1">
    <location>
        <begin position="12"/>
        <end position="24"/>
    </location>
</feature>
<keyword evidence="3" id="KW-1185">Reference proteome</keyword>
<protein>
    <submittedName>
        <fullName evidence="2">Uncharacterized protein</fullName>
    </submittedName>
</protein>
<feature type="region of interest" description="Disordered" evidence="1">
    <location>
        <begin position="219"/>
        <end position="265"/>
    </location>
</feature>
<feature type="compositionally biased region" description="Polar residues" evidence="1">
    <location>
        <begin position="345"/>
        <end position="379"/>
    </location>
</feature>
<evidence type="ECO:0000313" key="3">
    <source>
        <dbReference type="Proteomes" id="UP000307440"/>
    </source>
</evidence>
<evidence type="ECO:0000313" key="2">
    <source>
        <dbReference type="EMBL" id="TFK18682.1"/>
    </source>
</evidence>
<feature type="region of interest" description="Disordered" evidence="1">
    <location>
        <begin position="602"/>
        <end position="622"/>
    </location>
</feature>
<feature type="compositionally biased region" description="Polar residues" evidence="1">
    <location>
        <begin position="499"/>
        <end position="517"/>
    </location>
</feature>